<dbReference type="Proteomes" id="UP000051952">
    <property type="component" value="Unassembled WGS sequence"/>
</dbReference>
<gene>
    <name evidence="1" type="ORF">BSAL_46985</name>
</gene>
<accession>A0A0S4JRN0</accession>
<keyword evidence="2" id="KW-1185">Reference proteome</keyword>
<dbReference type="EMBL" id="CYKH01002225">
    <property type="protein sequence ID" value="CUG94198.1"/>
    <property type="molecule type" value="Genomic_DNA"/>
</dbReference>
<dbReference type="VEuPathDB" id="TriTrypDB:BSAL_46985"/>
<name>A0A0S4JRN0_BODSA</name>
<dbReference type="AlphaFoldDB" id="A0A0S4JRN0"/>
<evidence type="ECO:0000313" key="1">
    <source>
        <dbReference type="EMBL" id="CUG94198.1"/>
    </source>
</evidence>
<protein>
    <submittedName>
        <fullName evidence="1">Uncharacterized protein</fullName>
    </submittedName>
</protein>
<evidence type="ECO:0000313" key="2">
    <source>
        <dbReference type="Proteomes" id="UP000051952"/>
    </source>
</evidence>
<organism evidence="1 2">
    <name type="scientific">Bodo saltans</name>
    <name type="common">Flagellated protozoan</name>
    <dbReference type="NCBI Taxonomy" id="75058"/>
    <lineage>
        <taxon>Eukaryota</taxon>
        <taxon>Discoba</taxon>
        <taxon>Euglenozoa</taxon>
        <taxon>Kinetoplastea</taxon>
        <taxon>Metakinetoplastina</taxon>
        <taxon>Eubodonida</taxon>
        <taxon>Bodonidae</taxon>
        <taxon>Bodo</taxon>
    </lineage>
</organism>
<reference evidence="2" key="1">
    <citation type="submission" date="2015-09" db="EMBL/GenBank/DDBJ databases">
        <authorList>
            <consortium name="Pathogen Informatics"/>
        </authorList>
    </citation>
    <scope>NUCLEOTIDE SEQUENCE [LARGE SCALE GENOMIC DNA]</scope>
    <source>
        <strain evidence="2">Lake Konstanz</strain>
    </source>
</reference>
<sequence length="181" mass="19951">MFPMPLRNLFLCVRGQRLLGTPHTARCQPPHRVLPVKSPLALVRALDLEGRHGCPLLALRRPSVVSRSRWKSTNVKCRRLCLKSHTSFNVASSNTRMSSKRYLWPVPRGTCGPHPSTAPAAPAAAILHAAAAAACDLDPNRNVACPKRATFALRCHTQQQHVFEIPRATQLGAAASSAWWW</sequence>
<proteinExistence type="predicted"/>